<evidence type="ECO:0000256" key="1">
    <source>
        <dbReference type="SAM" id="MobiDB-lite"/>
    </source>
</evidence>
<dbReference type="SUPFAM" id="SSF54637">
    <property type="entry name" value="Thioesterase/thiol ester dehydrase-isomerase"/>
    <property type="match status" value="1"/>
</dbReference>
<accession>A0A853AII2</accession>
<feature type="domain" description="Acyl-CoA thioesterase-like N-terminal HotDog" evidence="2">
    <location>
        <begin position="26"/>
        <end position="106"/>
    </location>
</feature>
<dbReference type="EMBL" id="JACCFJ010000001">
    <property type="protein sequence ID" value="NYI83915.1"/>
    <property type="molecule type" value="Genomic_DNA"/>
</dbReference>
<dbReference type="InterPro" id="IPR049450">
    <property type="entry name" value="ACOT8-like_C"/>
</dbReference>
<gene>
    <name evidence="4" type="ORF">HNR68_002545</name>
</gene>
<feature type="domain" description="Acyl-CoA thioesterase-like C-terminal" evidence="3">
    <location>
        <begin position="132"/>
        <end position="259"/>
    </location>
</feature>
<dbReference type="AlphaFoldDB" id="A0A853AII2"/>
<dbReference type="Pfam" id="PF20789">
    <property type="entry name" value="4HBT_3C"/>
    <property type="match status" value="1"/>
</dbReference>
<proteinExistence type="predicted"/>
<evidence type="ECO:0000313" key="5">
    <source>
        <dbReference type="Proteomes" id="UP000587002"/>
    </source>
</evidence>
<name>A0A853AII2_9PSEU</name>
<dbReference type="RefSeq" id="WP_179720717.1">
    <property type="nucleotide sequence ID" value="NZ_BAABFH010000001.1"/>
</dbReference>
<keyword evidence="5" id="KW-1185">Reference proteome</keyword>
<organism evidence="4 5">
    <name type="scientific">Saccharopolyspora hordei</name>
    <dbReference type="NCBI Taxonomy" id="1838"/>
    <lineage>
        <taxon>Bacteria</taxon>
        <taxon>Bacillati</taxon>
        <taxon>Actinomycetota</taxon>
        <taxon>Actinomycetes</taxon>
        <taxon>Pseudonocardiales</taxon>
        <taxon>Pseudonocardiaceae</taxon>
        <taxon>Saccharopolyspora</taxon>
    </lineage>
</organism>
<dbReference type="Proteomes" id="UP000587002">
    <property type="component" value="Unassembled WGS sequence"/>
</dbReference>
<sequence length="271" mass="29027">MVDATAAGPFFTPDGDHLVPAPHANSPWAPDMMHGRLFGGLLARALEREHGDPDLQFSRLTVDLFRHAKLAPVRVETRRVRDGRRIRVADATVFAGDQPVARGSAVLLRRGEQPSGAVPATSAWDAPTPDQLDAPRSQTGDWPPPFDVWMLDASGKPTEDWQAEGPRRAWVRDRCDLVAGESMSPFVRVAIAGDFASPLVNFGQDGVLEFINADYTLTLSRLPRSADIGIEATGQVSQDGVAAGSCTFHDVEGPIGFCTLTAVANPAAGKP</sequence>
<dbReference type="InterPro" id="IPR042171">
    <property type="entry name" value="Acyl-CoA_hotdog"/>
</dbReference>
<evidence type="ECO:0000259" key="2">
    <source>
        <dbReference type="Pfam" id="PF13622"/>
    </source>
</evidence>
<evidence type="ECO:0000259" key="3">
    <source>
        <dbReference type="Pfam" id="PF20789"/>
    </source>
</evidence>
<evidence type="ECO:0008006" key="6">
    <source>
        <dbReference type="Google" id="ProtNLM"/>
    </source>
</evidence>
<dbReference type="InterPro" id="IPR049449">
    <property type="entry name" value="TesB_ACOT8-like_N"/>
</dbReference>
<evidence type="ECO:0000313" key="4">
    <source>
        <dbReference type="EMBL" id="NYI83915.1"/>
    </source>
</evidence>
<feature type="region of interest" description="Disordered" evidence="1">
    <location>
        <begin position="111"/>
        <end position="139"/>
    </location>
</feature>
<reference evidence="4 5" key="1">
    <citation type="submission" date="2020-07" db="EMBL/GenBank/DDBJ databases">
        <title>Sequencing the genomes of 1000 actinobacteria strains.</title>
        <authorList>
            <person name="Klenk H.-P."/>
        </authorList>
    </citation>
    <scope>NUCLEOTIDE SEQUENCE [LARGE SCALE GENOMIC DNA]</scope>
    <source>
        <strain evidence="4 5">DSM 44065</strain>
    </source>
</reference>
<dbReference type="Pfam" id="PF13622">
    <property type="entry name" value="4HBT_3"/>
    <property type="match status" value="1"/>
</dbReference>
<dbReference type="Gene3D" id="2.40.160.210">
    <property type="entry name" value="Acyl-CoA thioesterase, double hotdog domain"/>
    <property type="match status" value="1"/>
</dbReference>
<protein>
    <recommendedName>
        <fullName evidence="6">Thioesterase family protein</fullName>
    </recommendedName>
</protein>
<comment type="caution">
    <text evidence="4">The sequence shown here is derived from an EMBL/GenBank/DDBJ whole genome shotgun (WGS) entry which is preliminary data.</text>
</comment>
<dbReference type="InterPro" id="IPR029069">
    <property type="entry name" value="HotDog_dom_sf"/>
</dbReference>